<organism evidence="2">
    <name type="scientific">Cacopsylla melanoneura</name>
    <dbReference type="NCBI Taxonomy" id="428564"/>
    <lineage>
        <taxon>Eukaryota</taxon>
        <taxon>Metazoa</taxon>
        <taxon>Ecdysozoa</taxon>
        <taxon>Arthropoda</taxon>
        <taxon>Hexapoda</taxon>
        <taxon>Insecta</taxon>
        <taxon>Pterygota</taxon>
        <taxon>Neoptera</taxon>
        <taxon>Paraneoptera</taxon>
        <taxon>Hemiptera</taxon>
        <taxon>Sternorrhyncha</taxon>
        <taxon>Psylloidea</taxon>
        <taxon>Psyllidae</taxon>
        <taxon>Psyllinae</taxon>
        <taxon>Cacopsylla</taxon>
    </lineage>
</organism>
<evidence type="ECO:0000256" key="1">
    <source>
        <dbReference type="SAM" id="SignalP"/>
    </source>
</evidence>
<feature type="chain" id="PRO_5034250445" description="Secreted protein" evidence="1">
    <location>
        <begin position="22"/>
        <end position="167"/>
    </location>
</feature>
<feature type="signal peptide" evidence="1">
    <location>
        <begin position="1"/>
        <end position="21"/>
    </location>
</feature>
<name>A0A8D8V0K3_9HEMI</name>
<dbReference type="AlphaFoldDB" id="A0A8D8V0K3"/>
<dbReference type="EMBL" id="HBUF01352808">
    <property type="protein sequence ID" value="CAG6715179.1"/>
    <property type="molecule type" value="Transcribed_RNA"/>
</dbReference>
<proteinExistence type="predicted"/>
<keyword evidence="1" id="KW-0732">Signal</keyword>
<protein>
    <recommendedName>
        <fullName evidence="3">Secreted protein</fullName>
    </recommendedName>
</protein>
<sequence>MVSCLFLTLVSTLVLIPMARCEKDPDASSETDWSSNGGPDSKYNCEKAFCDPKYADALLPDEEISLLPGQTKLVICDGSKHGETVCKALVRPYKALSAKCNCPNNYGNFSKVGVCELEFPDNASWGLCNWPGAVPENRLILCFMNGQATDPWSLSPYDNSKQESRRK</sequence>
<accession>A0A8D8V0K3</accession>
<evidence type="ECO:0000313" key="2">
    <source>
        <dbReference type="EMBL" id="CAG6715179.1"/>
    </source>
</evidence>
<reference evidence="2" key="1">
    <citation type="submission" date="2021-05" db="EMBL/GenBank/DDBJ databases">
        <authorList>
            <person name="Alioto T."/>
            <person name="Alioto T."/>
            <person name="Gomez Garrido J."/>
        </authorList>
    </citation>
    <scope>NUCLEOTIDE SEQUENCE</scope>
</reference>
<evidence type="ECO:0008006" key="3">
    <source>
        <dbReference type="Google" id="ProtNLM"/>
    </source>
</evidence>